<gene>
    <name evidence="1" type="ORF">GCK32_021733</name>
</gene>
<name>A0AAN8FBG4_TRICO</name>
<evidence type="ECO:0000313" key="2">
    <source>
        <dbReference type="Proteomes" id="UP001331761"/>
    </source>
</evidence>
<comment type="caution">
    <text evidence="1">The sequence shown here is derived from an EMBL/GenBank/DDBJ whole genome shotgun (WGS) entry which is preliminary data.</text>
</comment>
<accession>A0AAN8FBG4</accession>
<protein>
    <submittedName>
        <fullName evidence="1">Uncharacterized protein</fullName>
    </submittedName>
</protein>
<evidence type="ECO:0000313" key="1">
    <source>
        <dbReference type="EMBL" id="KAK5976611.1"/>
    </source>
</evidence>
<dbReference type="EMBL" id="WIXE01011626">
    <property type="protein sequence ID" value="KAK5976611.1"/>
    <property type="molecule type" value="Genomic_DNA"/>
</dbReference>
<dbReference type="AlphaFoldDB" id="A0AAN8FBG4"/>
<reference evidence="1 2" key="1">
    <citation type="submission" date="2019-10" db="EMBL/GenBank/DDBJ databases">
        <title>Assembly and Annotation for the nematode Trichostrongylus colubriformis.</title>
        <authorList>
            <person name="Martin J."/>
        </authorList>
    </citation>
    <scope>NUCLEOTIDE SEQUENCE [LARGE SCALE GENOMIC DNA]</scope>
    <source>
        <strain evidence="1">G859</strain>
        <tissue evidence="1">Whole worm</tissue>
    </source>
</reference>
<organism evidence="1 2">
    <name type="scientific">Trichostrongylus colubriformis</name>
    <name type="common">Black scour worm</name>
    <dbReference type="NCBI Taxonomy" id="6319"/>
    <lineage>
        <taxon>Eukaryota</taxon>
        <taxon>Metazoa</taxon>
        <taxon>Ecdysozoa</taxon>
        <taxon>Nematoda</taxon>
        <taxon>Chromadorea</taxon>
        <taxon>Rhabditida</taxon>
        <taxon>Rhabditina</taxon>
        <taxon>Rhabditomorpha</taxon>
        <taxon>Strongyloidea</taxon>
        <taxon>Trichostrongylidae</taxon>
        <taxon>Trichostrongylus</taxon>
    </lineage>
</organism>
<proteinExistence type="predicted"/>
<sequence>MAAMAVATNRFSPPDIVLEMRPEKTQDFASKITAADTIDHVVADRNTLLGNEIGAREFCFQIIRIE</sequence>
<dbReference type="Proteomes" id="UP001331761">
    <property type="component" value="Unassembled WGS sequence"/>
</dbReference>
<keyword evidence="2" id="KW-1185">Reference proteome</keyword>